<keyword evidence="3" id="KW-0012">Acyltransferase</keyword>
<comment type="caution">
    <text evidence="3">The sequence shown here is derived from an EMBL/GenBank/DDBJ whole genome shotgun (WGS) entry which is preliminary data.</text>
</comment>
<dbReference type="InterPro" id="IPR002656">
    <property type="entry name" value="Acyl_transf_3_dom"/>
</dbReference>
<feature type="transmembrane region" description="Helical" evidence="1">
    <location>
        <begin position="79"/>
        <end position="100"/>
    </location>
</feature>
<sequence length="368" mass="42340">MKDNSIKKFDYIDALRGFAILGVIIVHSSQRVAPTDIFLSQLVAEGSRGVQLFFMTSALTLFLSMEARKQSEPKPLLSFYIRRFFRIAPLFYLAIVTYTLRDGMAPRYWAPNGIDWWHIISTVFFVHGWNPETITSVVPGGWSIAVEVTFYLFLPFLFKKLNGIKATLIALLISLLLSKIASIIVLDLFYRIYPSTQNYLVYNFSTLYFFSQLPIFILGILVYHTIKKFPCKDITLARILLFASAFLFIAFLTPQSFNDLLTKHFLYSISFSFFILSLHFYPSPFLVNKTTVFLGKISFSLYLVHFIVLDKLAFFIKISAGNFKFIAAFLLILFFSTIFSLITYYFIEIPGINFGKKLIKKLVSSIEI</sequence>
<keyword evidence="4" id="KW-1185">Reference proteome</keyword>
<feature type="transmembrane region" description="Helical" evidence="1">
    <location>
        <begin position="325"/>
        <end position="347"/>
    </location>
</feature>
<organism evidence="3 4">
    <name type="scientific">Phormidium tenue FACHB-1050</name>
    <dbReference type="NCBI Taxonomy" id="2692857"/>
    <lineage>
        <taxon>Bacteria</taxon>
        <taxon>Bacillati</taxon>
        <taxon>Cyanobacteriota</taxon>
        <taxon>Cyanophyceae</taxon>
        <taxon>Oscillatoriophycideae</taxon>
        <taxon>Oscillatoriales</taxon>
        <taxon>Oscillatoriaceae</taxon>
        <taxon>Phormidium</taxon>
    </lineage>
</organism>
<protein>
    <submittedName>
        <fullName evidence="3">Acyltransferase</fullName>
    </submittedName>
</protein>
<keyword evidence="1" id="KW-0812">Transmembrane</keyword>
<dbReference type="RefSeq" id="WP_190575461.1">
    <property type="nucleotide sequence ID" value="NZ_CAWPQU010000001.1"/>
</dbReference>
<reference evidence="3 4" key="1">
    <citation type="journal article" date="2020" name="ISME J.">
        <title>Comparative genomics reveals insights into cyanobacterial evolution and habitat adaptation.</title>
        <authorList>
            <person name="Chen M.Y."/>
            <person name="Teng W.K."/>
            <person name="Zhao L."/>
            <person name="Hu C.X."/>
            <person name="Zhou Y.K."/>
            <person name="Han B.P."/>
            <person name="Song L.R."/>
            <person name="Shu W.S."/>
        </authorList>
    </citation>
    <scope>NUCLEOTIDE SEQUENCE [LARGE SCALE GENOMIC DNA]</scope>
    <source>
        <strain evidence="3 4">FACHB-1050</strain>
    </source>
</reference>
<evidence type="ECO:0000256" key="1">
    <source>
        <dbReference type="SAM" id="Phobius"/>
    </source>
</evidence>
<gene>
    <name evidence="3" type="ORF">H6G05_00920</name>
</gene>
<keyword evidence="1" id="KW-0472">Membrane</keyword>
<accession>A0ABR8C3T6</accession>
<dbReference type="GO" id="GO:0016746">
    <property type="term" value="F:acyltransferase activity"/>
    <property type="evidence" value="ECO:0007669"/>
    <property type="project" value="UniProtKB-KW"/>
</dbReference>
<evidence type="ECO:0000259" key="2">
    <source>
        <dbReference type="Pfam" id="PF01757"/>
    </source>
</evidence>
<dbReference type="PANTHER" id="PTHR23028">
    <property type="entry name" value="ACETYLTRANSFERASE"/>
    <property type="match status" value="1"/>
</dbReference>
<evidence type="ECO:0000313" key="4">
    <source>
        <dbReference type="Proteomes" id="UP000618445"/>
    </source>
</evidence>
<dbReference type="Pfam" id="PF01757">
    <property type="entry name" value="Acyl_transf_3"/>
    <property type="match status" value="1"/>
</dbReference>
<keyword evidence="3" id="KW-0808">Transferase</keyword>
<keyword evidence="1" id="KW-1133">Transmembrane helix</keyword>
<dbReference type="PANTHER" id="PTHR23028:SF53">
    <property type="entry name" value="ACYL_TRANSF_3 DOMAIN-CONTAINING PROTEIN"/>
    <property type="match status" value="1"/>
</dbReference>
<proteinExistence type="predicted"/>
<feature type="transmembrane region" description="Helical" evidence="1">
    <location>
        <begin position="265"/>
        <end position="287"/>
    </location>
</feature>
<feature type="transmembrane region" description="Helical" evidence="1">
    <location>
        <begin position="170"/>
        <end position="193"/>
    </location>
</feature>
<feature type="transmembrane region" description="Helical" evidence="1">
    <location>
        <begin position="299"/>
        <end position="319"/>
    </location>
</feature>
<feature type="transmembrane region" description="Helical" evidence="1">
    <location>
        <begin position="199"/>
        <end position="223"/>
    </location>
</feature>
<dbReference type="InterPro" id="IPR050879">
    <property type="entry name" value="Acyltransferase_3"/>
</dbReference>
<feature type="domain" description="Acyltransferase 3" evidence="2">
    <location>
        <begin position="10"/>
        <end position="344"/>
    </location>
</feature>
<dbReference type="EMBL" id="JACJQY010000001">
    <property type="protein sequence ID" value="MBD2315409.1"/>
    <property type="molecule type" value="Genomic_DNA"/>
</dbReference>
<evidence type="ECO:0000313" key="3">
    <source>
        <dbReference type="EMBL" id="MBD2315409.1"/>
    </source>
</evidence>
<name>A0ABR8C3T6_9CYAN</name>
<feature type="transmembrane region" description="Helical" evidence="1">
    <location>
        <begin position="140"/>
        <end position="158"/>
    </location>
</feature>
<dbReference type="Proteomes" id="UP000618445">
    <property type="component" value="Unassembled WGS sequence"/>
</dbReference>
<feature type="transmembrane region" description="Helical" evidence="1">
    <location>
        <begin position="235"/>
        <end position="253"/>
    </location>
</feature>